<evidence type="ECO:0000256" key="1">
    <source>
        <dbReference type="ARBA" id="ARBA00004613"/>
    </source>
</evidence>
<dbReference type="PROSITE" id="PS51406">
    <property type="entry name" value="FIBRINOGEN_C_2"/>
    <property type="match status" value="1"/>
</dbReference>
<evidence type="ECO:0000313" key="7">
    <source>
        <dbReference type="Proteomes" id="UP000812440"/>
    </source>
</evidence>
<dbReference type="GO" id="GO:0042730">
    <property type="term" value="P:fibrinolysis"/>
    <property type="evidence" value="ECO:0007669"/>
    <property type="project" value="TreeGrafter"/>
</dbReference>
<dbReference type="Gene3D" id="3.90.215.10">
    <property type="entry name" value="Gamma Fibrinogen, chain A, domain 1"/>
    <property type="match status" value="1"/>
</dbReference>
<protein>
    <recommendedName>
        <fullName evidence="5">Fibrinogen C-terminal domain-containing protein</fullName>
    </recommendedName>
</protein>
<keyword evidence="3" id="KW-1015">Disulfide bond</keyword>
<accession>A0A8T2IEZ6</accession>
<evidence type="ECO:0000256" key="2">
    <source>
        <dbReference type="ARBA" id="ARBA00022525"/>
    </source>
</evidence>
<dbReference type="InterPro" id="IPR037579">
    <property type="entry name" value="FIB_ANG-like"/>
</dbReference>
<dbReference type="SMART" id="SM00186">
    <property type="entry name" value="FBG"/>
    <property type="match status" value="1"/>
</dbReference>
<evidence type="ECO:0000256" key="3">
    <source>
        <dbReference type="ARBA" id="ARBA00023157"/>
    </source>
</evidence>
<dbReference type="AlphaFoldDB" id="A0A8T2IEZ6"/>
<dbReference type="Proteomes" id="UP000812440">
    <property type="component" value="Unassembled WGS sequence"/>
</dbReference>
<organism evidence="6 7">
    <name type="scientific">Hymenochirus boettgeri</name>
    <name type="common">Congo dwarf clawed frog</name>
    <dbReference type="NCBI Taxonomy" id="247094"/>
    <lineage>
        <taxon>Eukaryota</taxon>
        <taxon>Metazoa</taxon>
        <taxon>Chordata</taxon>
        <taxon>Craniata</taxon>
        <taxon>Vertebrata</taxon>
        <taxon>Euteleostomi</taxon>
        <taxon>Amphibia</taxon>
        <taxon>Batrachia</taxon>
        <taxon>Anura</taxon>
        <taxon>Pipoidea</taxon>
        <taxon>Pipidae</taxon>
        <taxon>Pipinae</taxon>
        <taxon>Hymenochirus</taxon>
    </lineage>
</organism>
<dbReference type="GO" id="GO:0005201">
    <property type="term" value="F:extracellular matrix structural constituent"/>
    <property type="evidence" value="ECO:0007669"/>
    <property type="project" value="TreeGrafter"/>
</dbReference>
<dbReference type="InterPro" id="IPR014716">
    <property type="entry name" value="Fibrinogen_a/b/g_C_1"/>
</dbReference>
<evidence type="ECO:0000256" key="4">
    <source>
        <dbReference type="ARBA" id="ARBA00023180"/>
    </source>
</evidence>
<dbReference type="GO" id="GO:0072377">
    <property type="term" value="P:blood coagulation, common pathway"/>
    <property type="evidence" value="ECO:0007669"/>
    <property type="project" value="TreeGrafter"/>
</dbReference>
<dbReference type="PANTHER" id="PTHR47221:SF5">
    <property type="entry name" value="FIBRINOGEN C-TERMINAL DOMAIN-CONTAINING PROTEIN"/>
    <property type="match status" value="1"/>
</dbReference>
<dbReference type="Pfam" id="PF00147">
    <property type="entry name" value="Fibrinogen_C"/>
    <property type="match status" value="1"/>
</dbReference>
<dbReference type="PANTHER" id="PTHR47221">
    <property type="entry name" value="FIBRINOGEN ALPHA CHAIN"/>
    <property type="match status" value="1"/>
</dbReference>
<dbReference type="OrthoDB" id="7735550at2759"/>
<dbReference type="GO" id="GO:0030674">
    <property type="term" value="F:protein-macromolecule adaptor activity"/>
    <property type="evidence" value="ECO:0007669"/>
    <property type="project" value="TreeGrafter"/>
</dbReference>
<reference evidence="6" key="1">
    <citation type="thesis" date="2020" institute="ProQuest LLC" country="789 East Eisenhower Parkway, Ann Arbor, MI, USA">
        <title>Comparative Genomics and Chromosome Evolution.</title>
        <authorList>
            <person name="Mudd A.B."/>
        </authorList>
    </citation>
    <scope>NUCLEOTIDE SEQUENCE</scope>
    <source>
        <strain evidence="6">Female2</strain>
        <tissue evidence="6">Blood</tissue>
    </source>
</reference>
<dbReference type="InterPro" id="IPR002181">
    <property type="entry name" value="Fibrinogen_a/b/g_C_dom"/>
</dbReference>
<gene>
    <name evidence="6" type="ORF">GDO86_020636</name>
</gene>
<keyword evidence="2" id="KW-0964">Secreted</keyword>
<comment type="subcellular location">
    <subcellularLocation>
        <location evidence="1">Secreted</location>
    </subcellularLocation>
</comment>
<keyword evidence="4" id="KW-0325">Glycoprotein</keyword>
<feature type="domain" description="Fibrinogen C-terminal" evidence="5">
    <location>
        <begin position="61"/>
        <end position="273"/>
    </location>
</feature>
<dbReference type="EMBL" id="JAACNH010009754">
    <property type="protein sequence ID" value="KAG8429278.1"/>
    <property type="molecule type" value="Genomic_DNA"/>
</dbReference>
<sequence>MMCRLDPKGIAILGFVVSVCLVGQVTSKLTHRTREQLYNLLGNRHMVNKQTQFLNVPPGGVALELLAKDCRAAYLRGRRQSGVYVIHPKNSPPLAVYCDLTSDGWIVLQKNTLNKETLWSHNWSQYKEGFGNLTGDHWLGNEMIHLLTRQNPFTVMFSVVDHHGVRRHATYSSFNVDNEDHSYTLRLGDYSGDAGDALTVTNETGIHDNMKFSTADRDNDRWVRNCAEVNKGGWWFDSCSSALFNSDLRIEWRGLCDEKHPCTSSSIMIKPSRKNCLSPGIKHPINILPYTA</sequence>
<dbReference type="GO" id="GO:0070527">
    <property type="term" value="P:platelet aggregation"/>
    <property type="evidence" value="ECO:0007669"/>
    <property type="project" value="TreeGrafter"/>
</dbReference>
<comment type="caution">
    <text evidence="6">The sequence shown here is derived from an EMBL/GenBank/DDBJ whole genome shotgun (WGS) entry which is preliminary data.</text>
</comment>
<keyword evidence="7" id="KW-1185">Reference proteome</keyword>
<dbReference type="InterPro" id="IPR036056">
    <property type="entry name" value="Fibrinogen-like_C"/>
</dbReference>
<dbReference type="SUPFAM" id="SSF56496">
    <property type="entry name" value="Fibrinogen C-terminal domain-like"/>
    <property type="match status" value="1"/>
</dbReference>
<dbReference type="GO" id="GO:0034116">
    <property type="term" value="P:positive regulation of heterotypic cell-cell adhesion"/>
    <property type="evidence" value="ECO:0007669"/>
    <property type="project" value="TreeGrafter"/>
</dbReference>
<proteinExistence type="predicted"/>
<dbReference type="CDD" id="cd00087">
    <property type="entry name" value="FReD"/>
    <property type="match status" value="1"/>
</dbReference>
<evidence type="ECO:0000313" key="6">
    <source>
        <dbReference type="EMBL" id="KAG8429278.1"/>
    </source>
</evidence>
<name>A0A8T2IEZ6_9PIPI</name>
<dbReference type="GO" id="GO:0005577">
    <property type="term" value="C:fibrinogen complex"/>
    <property type="evidence" value="ECO:0007669"/>
    <property type="project" value="TreeGrafter"/>
</dbReference>
<evidence type="ECO:0000259" key="5">
    <source>
        <dbReference type="PROSITE" id="PS51406"/>
    </source>
</evidence>